<feature type="chain" id="PRO_5036696311" evidence="1">
    <location>
        <begin position="28"/>
        <end position="252"/>
    </location>
</feature>
<evidence type="ECO:0000256" key="1">
    <source>
        <dbReference type="SAM" id="SignalP"/>
    </source>
</evidence>
<evidence type="ECO:0000313" key="3">
    <source>
        <dbReference type="Proteomes" id="UP000648801"/>
    </source>
</evidence>
<keyword evidence="1" id="KW-0732">Signal</keyword>
<gene>
    <name evidence="2" type="ORF">GCM10011507_20070</name>
</gene>
<sequence length="252" mass="26539">MRFQGISGCLFIMTVLALLSAPPTGYAQLASGASAPPATLDDALHQMADKADVIFAGQVIAIHQHEGQSGASGFVEVDFRVDQAVRGCAAGMPYALREWAGLWEGGARRYHVGEQLLMFLHAPGPSGLSSPVSGMDGAVPIHGGSSPLTAGATTAQYPMADLRWVGTHVMHPVSYRAELPHFNHRSGVVIPFLDPRPMVRANAESAVSANVPVTSTLEYLTTNTASASAQQAPVQSVIGMIRSWQKASDATH</sequence>
<feature type="signal peptide" evidence="1">
    <location>
        <begin position="1"/>
        <end position="27"/>
    </location>
</feature>
<reference evidence="2" key="1">
    <citation type="journal article" date="2014" name="Int. J. Syst. Evol. Microbiol.">
        <title>Complete genome sequence of Corynebacterium casei LMG S-19264T (=DSM 44701T), isolated from a smear-ripened cheese.</title>
        <authorList>
            <consortium name="US DOE Joint Genome Institute (JGI-PGF)"/>
            <person name="Walter F."/>
            <person name="Albersmeier A."/>
            <person name="Kalinowski J."/>
            <person name="Ruckert C."/>
        </authorList>
    </citation>
    <scope>NUCLEOTIDE SEQUENCE</scope>
    <source>
        <strain evidence="2">CGMCC 1.15447</strain>
    </source>
</reference>
<reference evidence="2" key="2">
    <citation type="submission" date="2020-09" db="EMBL/GenBank/DDBJ databases">
        <authorList>
            <person name="Sun Q."/>
            <person name="Zhou Y."/>
        </authorList>
    </citation>
    <scope>NUCLEOTIDE SEQUENCE</scope>
    <source>
        <strain evidence="2">CGMCC 1.15447</strain>
    </source>
</reference>
<dbReference type="EMBL" id="BMJB01000001">
    <property type="protein sequence ID" value="GGA68539.1"/>
    <property type="molecule type" value="Genomic_DNA"/>
</dbReference>
<proteinExistence type="predicted"/>
<dbReference type="Proteomes" id="UP000648801">
    <property type="component" value="Unassembled WGS sequence"/>
</dbReference>
<evidence type="ECO:0000313" key="2">
    <source>
        <dbReference type="EMBL" id="GGA68539.1"/>
    </source>
</evidence>
<accession>A0A916RVQ0</accession>
<organism evidence="2 3">
    <name type="scientific">Edaphobacter acidisoli</name>
    <dbReference type="NCBI Taxonomy" id="2040573"/>
    <lineage>
        <taxon>Bacteria</taxon>
        <taxon>Pseudomonadati</taxon>
        <taxon>Acidobacteriota</taxon>
        <taxon>Terriglobia</taxon>
        <taxon>Terriglobales</taxon>
        <taxon>Acidobacteriaceae</taxon>
        <taxon>Edaphobacter</taxon>
    </lineage>
</organism>
<comment type="caution">
    <text evidence="2">The sequence shown here is derived from an EMBL/GenBank/DDBJ whole genome shotgun (WGS) entry which is preliminary data.</text>
</comment>
<keyword evidence="3" id="KW-1185">Reference proteome</keyword>
<name>A0A916RVQ0_9BACT</name>
<protein>
    <submittedName>
        <fullName evidence="2">Uncharacterized protein</fullName>
    </submittedName>
</protein>
<dbReference type="AlphaFoldDB" id="A0A916RVQ0"/>